<organism evidence="1">
    <name type="scientific">Wolbachia pipientis</name>
    <dbReference type="NCBI Taxonomy" id="955"/>
    <lineage>
        <taxon>Bacteria</taxon>
        <taxon>Pseudomonadati</taxon>
        <taxon>Pseudomonadota</taxon>
        <taxon>Alphaproteobacteria</taxon>
        <taxon>Rickettsiales</taxon>
        <taxon>Anaplasmataceae</taxon>
        <taxon>Wolbachieae</taxon>
        <taxon>Wolbachia</taxon>
    </lineage>
</organism>
<dbReference type="AlphaFoldDB" id="A0A6C1U0V6"/>
<keyword evidence="1" id="KW-0808">Transferase</keyword>
<proteinExistence type="predicted"/>
<dbReference type="GO" id="GO:0008168">
    <property type="term" value="F:methyltransferase activity"/>
    <property type="evidence" value="ECO:0007669"/>
    <property type="project" value="UniProtKB-KW"/>
</dbReference>
<name>A0A6C1U0V6_WOLPI</name>
<dbReference type="Proteomes" id="UP000218080">
    <property type="component" value="Unassembled WGS sequence"/>
</dbReference>
<accession>A0A6C1U0V6</accession>
<sequence length="25" mass="2803">MKKIRLYVEEALSQGVSLALNPQQS</sequence>
<reference evidence="1" key="1">
    <citation type="submission" date="2019-07" db="EMBL/GenBank/DDBJ databases">
        <title>Genome assemblies of Wolbachia strains wAlbA and wAlbB in wild caught Aedes albopictus specimens.</title>
        <authorList>
            <person name="Kulkarni A."/>
            <person name="Yu W."/>
            <person name="Xue R.-D."/>
            <person name="Ma Y."/>
            <person name="Xu J."/>
        </authorList>
    </citation>
    <scope>NUCLEOTIDE SEQUENCE</scope>
    <source>
        <strain evidence="1">HN2016</strain>
    </source>
</reference>
<feature type="non-terminal residue" evidence="1">
    <location>
        <position position="25"/>
    </location>
</feature>
<dbReference type="GO" id="GO:0032259">
    <property type="term" value="P:methylation"/>
    <property type="evidence" value="ECO:0007669"/>
    <property type="project" value="UniProtKB-KW"/>
</dbReference>
<protein>
    <submittedName>
        <fullName evidence="1">16S rRNA (Uracil(1498)-N(3))-methyltransferase</fullName>
    </submittedName>
</protein>
<dbReference type="EMBL" id="NWVJ02000305">
    <property type="protein sequence ID" value="TVS93068.1"/>
    <property type="molecule type" value="Genomic_DNA"/>
</dbReference>
<evidence type="ECO:0000313" key="1">
    <source>
        <dbReference type="EMBL" id="TVS93068.1"/>
    </source>
</evidence>
<gene>
    <name evidence="1" type="ORF">COM42_005045</name>
</gene>
<comment type="caution">
    <text evidence="1">The sequence shown here is derived from an EMBL/GenBank/DDBJ whole genome shotgun (WGS) entry which is preliminary data.</text>
</comment>
<keyword evidence="1" id="KW-0489">Methyltransferase</keyword>